<keyword evidence="4" id="KW-1185">Reference proteome</keyword>
<sequence length="112" mass="12137">MALNGERRPIELSELVRQLRTELKAAAAEGADAGESLQFELGPVEIEATVAAGRDLGANGKVRFWVVEAGGDARFNRSETQRITLTLHPKGVRPDGTAYSPRISGDRLHGER</sequence>
<accession>A0ABS9SW73</accession>
<dbReference type="Pfam" id="PF19631">
    <property type="entry name" value="Trypco2"/>
    <property type="match status" value="1"/>
</dbReference>
<organism evidence="3 4">
    <name type="scientific">Streptomyces marispadix</name>
    <dbReference type="NCBI Taxonomy" id="2922868"/>
    <lineage>
        <taxon>Bacteria</taxon>
        <taxon>Bacillati</taxon>
        <taxon>Actinomycetota</taxon>
        <taxon>Actinomycetes</taxon>
        <taxon>Kitasatosporales</taxon>
        <taxon>Streptomycetaceae</taxon>
        <taxon>Streptomyces</taxon>
    </lineage>
</organism>
<dbReference type="EMBL" id="JAKWJU010000002">
    <property type="protein sequence ID" value="MCH6160537.1"/>
    <property type="molecule type" value="Genomic_DNA"/>
</dbReference>
<gene>
    <name evidence="3" type="ORF">MMA15_08970</name>
</gene>
<evidence type="ECO:0000259" key="2">
    <source>
        <dbReference type="Pfam" id="PF19631"/>
    </source>
</evidence>
<dbReference type="Proteomes" id="UP001166784">
    <property type="component" value="Unassembled WGS sequence"/>
</dbReference>
<feature type="region of interest" description="Disordered" evidence="1">
    <location>
        <begin position="89"/>
        <end position="112"/>
    </location>
</feature>
<protein>
    <recommendedName>
        <fullName evidence="2">Trypsin-co-occurring domain-containing protein</fullName>
    </recommendedName>
</protein>
<dbReference type="RefSeq" id="WP_241058592.1">
    <property type="nucleotide sequence ID" value="NZ_JAKWJU010000002.1"/>
</dbReference>
<evidence type="ECO:0000313" key="3">
    <source>
        <dbReference type="EMBL" id="MCH6160537.1"/>
    </source>
</evidence>
<dbReference type="InterPro" id="IPR045608">
    <property type="entry name" value="Trypco2"/>
</dbReference>
<reference evidence="3" key="1">
    <citation type="submission" date="2022-03" db="EMBL/GenBank/DDBJ databases">
        <authorList>
            <person name="Santos J.D.N."/>
            <person name="Kallscheuer N."/>
            <person name="Jogler C."/>
            <person name="Lage O.M."/>
        </authorList>
    </citation>
    <scope>NUCLEOTIDE SEQUENCE</scope>
    <source>
        <strain evidence="3">M600PL45_2</strain>
    </source>
</reference>
<evidence type="ECO:0000256" key="1">
    <source>
        <dbReference type="SAM" id="MobiDB-lite"/>
    </source>
</evidence>
<comment type="caution">
    <text evidence="3">The sequence shown here is derived from an EMBL/GenBank/DDBJ whole genome shotgun (WGS) entry which is preliminary data.</text>
</comment>
<name>A0ABS9SW73_9ACTN</name>
<reference evidence="3" key="2">
    <citation type="journal article" date="2023" name="Int. J. Syst. Evol. Microbiol.">
        <title>Streptomyces marispadix sp. nov., isolated from marine beach sediment of the Northern Coast of Portugal.</title>
        <authorList>
            <person name="dos Santos J.D.N."/>
            <person name="Vitorino I.R."/>
            <person name="Kallscheuer N."/>
            <person name="Srivastava A."/>
            <person name="Krautwurst S."/>
            <person name="Marz M."/>
            <person name="Jogler C."/>
            <person name="Lobo Da Cunha A."/>
            <person name="Catita J."/>
            <person name="Goncalves H."/>
            <person name="Gonzalez I."/>
            <person name="Reyes F."/>
            <person name="Lage O.M."/>
        </authorList>
    </citation>
    <scope>NUCLEOTIDE SEQUENCE</scope>
    <source>
        <strain evidence="3">M600PL45_2</strain>
    </source>
</reference>
<proteinExistence type="predicted"/>
<feature type="domain" description="Trypsin-co-occurring" evidence="2">
    <location>
        <begin position="10"/>
        <end position="89"/>
    </location>
</feature>
<evidence type="ECO:0000313" key="4">
    <source>
        <dbReference type="Proteomes" id="UP001166784"/>
    </source>
</evidence>